<dbReference type="EMBL" id="JAHCQH010000015">
    <property type="protein sequence ID" value="MBS9477197.1"/>
    <property type="molecule type" value="Genomic_DNA"/>
</dbReference>
<dbReference type="SUPFAM" id="SSF54001">
    <property type="entry name" value="Cysteine proteinases"/>
    <property type="match status" value="1"/>
</dbReference>
<keyword evidence="4" id="KW-0788">Thiol protease</keyword>
<evidence type="ECO:0000313" key="6">
    <source>
        <dbReference type="EMBL" id="MBS9477197.1"/>
    </source>
</evidence>
<dbReference type="InterPro" id="IPR041382">
    <property type="entry name" value="SH3_16"/>
</dbReference>
<evidence type="ECO:0000256" key="1">
    <source>
        <dbReference type="ARBA" id="ARBA00007074"/>
    </source>
</evidence>
<comment type="caution">
    <text evidence="6">The sequence shown here is derived from an EMBL/GenBank/DDBJ whole genome shotgun (WGS) entry which is preliminary data.</text>
</comment>
<dbReference type="PANTHER" id="PTHR47359">
    <property type="entry name" value="PEPTIDOGLYCAN DL-ENDOPEPTIDASE CWLO"/>
    <property type="match status" value="1"/>
</dbReference>
<dbReference type="Pfam" id="PF18348">
    <property type="entry name" value="SH3_16"/>
    <property type="match status" value="1"/>
</dbReference>
<comment type="similarity">
    <text evidence="1">Belongs to the peptidase C40 family.</text>
</comment>
<keyword evidence="2" id="KW-0645">Protease</keyword>
<dbReference type="InterPro" id="IPR038765">
    <property type="entry name" value="Papain-like_cys_pep_sf"/>
</dbReference>
<evidence type="ECO:0000256" key="3">
    <source>
        <dbReference type="ARBA" id="ARBA00022801"/>
    </source>
</evidence>
<dbReference type="InterPro" id="IPR000064">
    <property type="entry name" value="NLP_P60_dom"/>
</dbReference>
<keyword evidence="3" id="KW-0378">Hydrolase</keyword>
<dbReference type="InterPro" id="IPR051794">
    <property type="entry name" value="PG_Endopeptidase_C40"/>
</dbReference>
<gene>
    <name evidence="6" type="ORF">KIP89_08775</name>
</gene>
<keyword evidence="7" id="KW-1185">Reference proteome</keyword>
<reference evidence="6" key="1">
    <citation type="submission" date="2021-05" db="EMBL/GenBank/DDBJ databases">
        <authorList>
            <person name="Sun Q."/>
            <person name="Inoue M."/>
        </authorList>
    </citation>
    <scope>NUCLEOTIDE SEQUENCE</scope>
    <source>
        <strain evidence="6">VKM B-3255</strain>
    </source>
</reference>
<evidence type="ECO:0000259" key="5">
    <source>
        <dbReference type="PROSITE" id="PS51935"/>
    </source>
</evidence>
<feature type="domain" description="NlpC/P60" evidence="5">
    <location>
        <begin position="165"/>
        <end position="290"/>
    </location>
</feature>
<evidence type="ECO:0000313" key="7">
    <source>
        <dbReference type="Proteomes" id="UP001166585"/>
    </source>
</evidence>
<dbReference type="PROSITE" id="PS51935">
    <property type="entry name" value="NLPC_P60"/>
    <property type="match status" value="1"/>
</dbReference>
<dbReference type="Proteomes" id="UP001166585">
    <property type="component" value="Unassembled WGS sequence"/>
</dbReference>
<dbReference type="Pfam" id="PF00877">
    <property type="entry name" value="NLPC_P60"/>
    <property type="match status" value="1"/>
</dbReference>
<dbReference type="PANTHER" id="PTHR47359:SF3">
    <property type="entry name" value="NLP_P60 DOMAIN-CONTAINING PROTEIN-RELATED"/>
    <property type="match status" value="1"/>
</dbReference>
<evidence type="ECO:0000256" key="4">
    <source>
        <dbReference type="ARBA" id="ARBA00022807"/>
    </source>
</evidence>
<organism evidence="6 7">
    <name type="scientific">Ancylobacter radicis</name>
    <dbReference type="NCBI Taxonomy" id="2836179"/>
    <lineage>
        <taxon>Bacteria</taxon>
        <taxon>Pseudomonadati</taxon>
        <taxon>Pseudomonadota</taxon>
        <taxon>Alphaproteobacteria</taxon>
        <taxon>Hyphomicrobiales</taxon>
        <taxon>Xanthobacteraceae</taxon>
        <taxon>Ancylobacter</taxon>
    </lineage>
</organism>
<evidence type="ECO:0000256" key="2">
    <source>
        <dbReference type="ARBA" id="ARBA00022670"/>
    </source>
</evidence>
<dbReference type="Gene3D" id="3.90.1720.10">
    <property type="entry name" value="endopeptidase domain like (from Nostoc punctiforme)"/>
    <property type="match status" value="1"/>
</dbReference>
<proteinExistence type="inferred from homology"/>
<dbReference type="Gene3D" id="2.30.30.40">
    <property type="entry name" value="SH3 Domains"/>
    <property type="match status" value="1"/>
</dbReference>
<sequence length="290" mass="30654">MRNASTPVTDRDPRLTPARPDLAAASLRGLVEAPLYVEGTVYRVVHATAPMRSEPSPEAPLTTEALFGETATIFETTMEGWAWGQLDADGYVGWLPAEALGPVGPAATHKIAALRTPVFPGPSIKLPPSALLSFGSRVNVVETRERFAVTAEGGFLFAGHLVPLEAVETDFVTVAARFLGAAYLWGGRSSLGLDCSGLVQIALTACGIACPRDSDMQEAALGTAVPFDGDLATLRRGDLLFWPGHVGMVEDPATLLHATAFSLSVMREPLAPALARIETGGTPLRSVRRL</sequence>
<protein>
    <submittedName>
        <fullName evidence="6">C40 family peptidase</fullName>
    </submittedName>
</protein>
<accession>A0ABS5R7Q3</accession>
<name>A0ABS5R7Q3_9HYPH</name>